<dbReference type="Proteomes" id="UP000186143">
    <property type="component" value="Unassembled WGS sequence"/>
</dbReference>
<dbReference type="OrthoDB" id="9804023at2"/>
<dbReference type="SUPFAM" id="SSF54001">
    <property type="entry name" value="Cysteine proteinases"/>
    <property type="match status" value="1"/>
</dbReference>
<gene>
    <name evidence="2" type="ORF">BJF92_15185</name>
</gene>
<comment type="caution">
    <text evidence="2">The sequence shown here is derived from an EMBL/GenBank/DDBJ whole genome shotgun (WGS) entry which is preliminary data.</text>
</comment>
<dbReference type="EMBL" id="MKIO01000036">
    <property type="protein sequence ID" value="OLP54335.1"/>
    <property type="molecule type" value="Genomic_DNA"/>
</dbReference>
<dbReference type="STRING" id="1672749.BJF92_15185"/>
<protein>
    <submittedName>
        <fullName evidence="2">Transglutaminase</fullName>
    </submittedName>
</protein>
<dbReference type="SMART" id="SM00460">
    <property type="entry name" value="TGc"/>
    <property type="match status" value="1"/>
</dbReference>
<dbReference type="PANTHER" id="PTHR33490:SF6">
    <property type="entry name" value="SLL1049 PROTEIN"/>
    <property type="match status" value="1"/>
</dbReference>
<organism evidence="2 3">
    <name type="scientific">Xaviernesmea rhizosphaerae</name>
    <dbReference type="NCBI Taxonomy" id="1672749"/>
    <lineage>
        <taxon>Bacteria</taxon>
        <taxon>Pseudomonadati</taxon>
        <taxon>Pseudomonadota</taxon>
        <taxon>Alphaproteobacteria</taxon>
        <taxon>Hyphomicrobiales</taxon>
        <taxon>Rhizobiaceae</taxon>
        <taxon>Rhizobium/Agrobacterium group</taxon>
        <taxon>Xaviernesmea</taxon>
    </lineage>
</organism>
<sequence length="273" mass="29356">MRLTISHITEYAYGTPVSYALQRLRLTPVTTVGQTVLSWSTTVEGGAQQVSYDDHFGNRVELMSIEGERDAIRIVASGEVETEDRAGVFGPHQSFMPLWLFLRDTALTKRTKAVRDLAKSVVQGDSDLSAMHALMGTVHQTIAFVPGETGICTSADEALEKRSGVCQDHAHVMIAAARALAIPARYVSGYLLTESGAQQAASHAWAEMYLKGLGWVGFDAANNLCPDARYVRVATGLDYMDAAPISGLVQGAGSETLTVSLTVSDSGQWQSQS</sequence>
<dbReference type="InterPro" id="IPR013589">
    <property type="entry name" value="Bac_transglu_N"/>
</dbReference>
<dbReference type="RefSeq" id="WP_075635878.1">
    <property type="nucleotide sequence ID" value="NZ_MKIO01000036.1"/>
</dbReference>
<proteinExistence type="predicted"/>
<dbReference type="Gene3D" id="3.10.620.30">
    <property type="match status" value="1"/>
</dbReference>
<reference evidence="2 3" key="1">
    <citation type="submission" date="2016-09" db="EMBL/GenBank/DDBJ databases">
        <title>Rhizobium sp. nov., a novel species isolated from the rice rhizosphere.</title>
        <authorList>
            <person name="Zhao J."/>
            <person name="Zhang X."/>
        </authorList>
    </citation>
    <scope>NUCLEOTIDE SEQUENCE [LARGE SCALE GENOMIC DNA]</scope>
    <source>
        <strain evidence="2 3">MH17</strain>
    </source>
</reference>
<dbReference type="AlphaFoldDB" id="A0A1Q9AGN2"/>
<dbReference type="Pfam" id="PF01841">
    <property type="entry name" value="Transglut_core"/>
    <property type="match status" value="1"/>
</dbReference>
<evidence type="ECO:0000313" key="2">
    <source>
        <dbReference type="EMBL" id="OLP54335.1"/>
    </source>
</evidence>
<feature type="domain" description="Transglutaminase-like" evidence="1">
    <location>
        <begin position="158"/>
        <end position="222"/>
    </location>
</feature>
<accession>A0A1Q9AGN2</accession>
<evidence type="ECO:0000259" key="1">
    <source>
        <dbReference type="SMART" id="SM00460"/>
    </source>
</evidence>
<dbReference type="InterPro" id="IPR002931">
    <property type="entry name" value="Transglutaminase-like"/>
</dbReference>
<dbReference type="PANTHER" id="PTHR33490">
    <property type="entry name" value="BLR5614 PROTEIN-RELATED"/>
    <property type="match status" value="1"/>
</dbReference>
<dbReference type="Pfam" id="PF08379">
    <property type="entry name" value="Bact_transglu_N"/>
    <property type="match status" value="1"/>
</dbReference>
<evidence type="ECO:0000313" key="3">
    <source>
        <dbReference type="Proteomes" id="UP000186143"/>
    </source>
</evidence>
<dbReference type="InterPro" id="IPR038765">
    <property type="entry name" value="Papain-like_cys_pep_sf"/>
</dbReference>
<name>A0A1Q9AGN2_9HYPH</name>